<dbReference type="PANTHER" id="PTHR42783:SF3">
    <property type="entry name" value="GLUTAMATE SYNTHASE [NADPH] SMALL CHAIN-RELATED"/>
    <property type="match status" value="1"/>
</dbReference>
<dbReference type="GO" id="GO:0051536">
    <property type="term" value="F:iron-sulfur cluster binding"/>
    <property type="evidence" value="ECO:0007669"/>
    <property type="project" value="InterPro"/>
</dbReference>
<dbReference type="Gene3D" id="3.50.50.60">
    <property type="entry name" value="FAD/NAD(P)-binding domain"/>
    <property type="match status" value="3"/>
</dbReference>
<dbReference type="GO" id="GO:0004355">
    <property type="term" value="F:glutamate synthase (NADPH) activity"/>
    <property type="evidence" value="ECO:0007669"/>
    <property type="project" value="UniProtKB-EC"/>
</dbReference>
<accession>A0A7C4XDX7</accession>
<dbReference type="PANTHER" id="PTHR42783">
    <property type="entry name" value="GLUTAMATE SYNTHASE [NADPH] SMALL CHAIN"/>
    <property type="match status" value="1"/>
</dbReference>
<protein>
    <submittedName>
        <fullName evidence="3">NADPH-dependent glutamate synthase</fullName>
        <ecNumber evidence="3">1.4.1.13</ecNumber>
    </submittedName>
</protein>
<dbReference type="AlphaFoldDB" id="A0A7C4XDX7"/>
<evidence type="ECO:0000313" key="3">
    <source>
        <dbReference type="EMBL" id="HGV97035.1"/>
    </source>
</evidence>
<proteinExistence type="predicted"/>
<comment type="caution">
    <text evidence="3">The sequence shown here is derived from an EMBL/GenBank/DDBJ whole genome shotgun (WGS) entry which is preliminary data.</text>
</comment>
<dbReference type="InterPro" id="IPR009051">
    <property type="entry name" value="Helical_ferredxn"/>
</dbReference>
<dbReference type="SUPFAM" id="SSF51971">
    <property type="entry name" value="Nucleotide-binding domain"/>
    <property type="match status" value="2"/>
</dbReference>
<dbReference type="EMBL" id="DTGZ01000035">
    <property type="protein sequence ID" value="HGV97035.1"/>
    <property type="molecule type" value="Genomic_DNA"/>
</dbReference>
<dbReference type="Gene3D" id="1.10.1060.10">
    <property type="entry name" value="Alpha-helical ferredoxin"/>
    <property type="match status" value="1"/>
</dbReference>
<dbReference type="InterPro" id="IPR028261">
    <property type="entry name" value="DPD_II"/>
</dbReference>
<keyword evidence="3" id="KW-0560">Oxidoreductase</keyword>
<dbReference type="EC" id="1.4.1.13" evidence="3"/>
<reference evidence="3" key="1">
    <citation type="journal article" date="2020" name="mSystems">
        <title>Genome- and Community-Level Interaction Insights into Carbon Utilization and Element Cycling Functions of Hydrothermarchaeota in Hydrothermal Sediment.</title>
        <authorList>
            <person name="Zhou Z."/>
            <person name="Liu Y."/>
            <person name="Xu W."/>
            <person name="Pan J."/>
            <person name="Luo Z.H."/>
            <person name="Li M."/>
        </authorList>
    </citation>
    <scope>NUCLEOTIDE SEQUENCE [LARGE SCALE GENOMIC DNA]</scope>
    <source>
        <strain evidence="3">SpSt-774</strain>
    </source>
</reference>
<sequence>MPEKIIPKKTPMREQPPKERIKNFNEVPYGYSPEEAIREAKRCLQCKRAPCITGCPVEIDIPGFIKCIAEGDFKSAIKRLKEKNVLPAVCGRVCPQETQCEQVCTLAKKFEPVAIGRLERFAADYEASQGEAPLPELPEPTGKKVAVIGSGPGGLTVAGDLIRFGHSVTIFEALHKPGGVLVYGIPEFRLPKAIVYREVDYLVRCGVKLVLNFIVGKTATIDQLLNDFDAVYIGTGAGLPWFMNIPGENLNGVYSANEYLTRSNLMKAYLFPEYDTPIVRGKRVAVIGGGNVAMDCARTALRLGADEVHIVYRRSKQEMPARAEEIHHAEEEGVIFDWLTLPIKYIGNENGWVKEMECIKMQLGEPDASGRRKPVPIEGSNFISPVDTVICAIGQSPNPLIPQTTPDLKVAKWGNIEVDKATMKTSKPRCWAGGDVVRGGATVILAMGDARIAARSIDEYLRTGVW</sequence>
<dbReference type="NCBIfam" id="TIGR01316">
    <property type="entry name" value="gltA"/>
    <property type="match status" value="1"/>
</dbReference>
<gene>
    <name evidence="3" type="primary">gltA</name>
    <name evidence="3" type="ORF">ENV60_01915</name>
</gene>
<evidence type="ECO:0000259" key="2">
    <source>
        <dbReference type="Pfam" id="PF14691"/>
    </source>
</evidence>
<dbReference type="SUPFAM" id="SSF46548">
    <property type="entry name" value="alpha-helical ferredoxin"/>
    <property type="match status" value="1"/>
</dbReference>
<dbReference type="InterPro" id="IPR006004">
    <property type="entry name" value="SudA-like"/>
</dbReference>
<dbReference type="PRINTS" id="PR00419">
    <property type="entry name" value="ADXRDTASE"/>
</dbReference>
<dbReference type="InterPro" id="IPR023753">
    <property type="entry name" value="FAD/NAD-binding_dom"/>
</dbReference>
<name>A0A7C4XDX7_UNCW3</name>
<feature type="domain" description="Dihydroprymidine dehydrogenase" evidence="2">
    <location>
        <begin position="20"/>
        <end position="129"/>
    </location>
</feature>
<evidence type="ECO:0000259" key="1">
    <source>
        <dbReference type="Pfam" id="PF07992"/>
    </source>
</evidence>
<dbReference type="Pfam" id="PF07992">
    <property type="entry name" value="Pyr_redox_2"/>
    <property type="match status" value="1"/>
</dbReference>
<organism evidence="3">
    <name type="scientific">candidate division WOR-3 bacterium</name>
    <dbReference type="NCBI Taxonomy" id="2052148"/>
    <lineage>
        <taxon>Bacteria</taxon>
        <taxon>Bacteria division WOR-3</taxon>
    </lineage>
</organism>
<dbReference type="Pfam" id="PF14691">
    <property type="entry name" value="Fer4_20"/>
    <property type="match status" value="1"/>
</dbReference>
<dbReference type="InterPro" id="IPR036188">
    <property type="entry name" value="FAD/NAD-bd_sf"/>
</dbReference>
<feature type="domain" description="FAD/NAD(P)-binding" evidence="1">
    <location>
        <begin position="143"/>
        <end position="448"/>
    </location>
</feature>